<dbReference type="NCBIfam" id="TIGR01983">
    <property type="entry name" value="UbiG"/>
    <property type="match status" value="1"/>
</dbReference>
<sequence length="269" mass="30003">MLDKSQKSAPINFSKQEIDRFDALAESWWDPNGNYKTALDFNRARLSVIESQITSHFMKSEQAQRVVQKVSKTNFQANPMDKTKPFSGLSIVDIGCGGGLISEPLALKGADVTGIDASAMSIEVAKRHAKQSNVEVNYMHGLSSDLVSQERQFDIVINAEVVEHVPDQAQLIKECASLVKPGGLLVLATLNRTIKSYIIAIVGAEYVMRYLPVGTHDWQKFVKPTELNHWVGEGFTLNHETGMALNPFTKVWKLTPSLSVNYLQVYHRK</sequence>
<comment type="pathway">
    <text evidence="5">Cofactor biosynthesis; ubiquinone biosynthesis.</text>
</comment>
<evidence type="ECO:0000256" key="1">
    <source>
        <dbReference type="ARBA" id="ARBA00022603"/>
    </source>
</evidence>
<feature type="domain" description="Methyltransferase type 11" evidence="6">
    <location>
        <begin position="92"/>
        <end position="187"/>
    </location>
</feature>
<dbReference type="PANTHER" id="PTHR43464:SF19">
    <property type="entry name" value="UBIQUINONE BIOSYNTHESIS O-METHYLTRANSFERASE, MITOCHONDRIAL"/>
    <property type="match status" value="1"/>
</dbReference>
<comment type="function">
    <text evidence="5">O-methyltransferase that catalyzes the 2 O-methylation steps in the ubiquinone biosynthetic pathway.</text>
</comment>
<proteinExistence type="inferred from homology"/>
<accession>F5Z6E0</accession>
<dbReference type="InterPro" id="IPR013216">
    <property type="entry name" value="Methyltransf_11"/>
</dbReference>
<keyword evidence="8" id="KW-1185">Reference proteome</keyword>
<organism evidence="7 8">
    <name type="scientific">Alteromonas naphthalenivorans</name>
    <dbReference type="NCBI Taxonomy" id="715451"/>
    <lineage>
        <taxon>Bacteria</taxon>
        <taxon>Pseudomonadati</taxon>
        <taxon>Pseudomonadota</taxon>
        <taxon>Gammaproteobacteria</taxon>
        <taxon>Alteromonadales</taxon>
        <taxon>Alteromonadaceae</taxon>
        <taxon>Alteromonas/Salinimonas group</taxon>
        <taxon>Alteromonas</taxon>
    </lineage>
</organism>
<comment type="catalytic activity">
    <reaction evidence="5">
        <text>a 3-demethylubiquinol + S-adenosyl-L-methionine = a ubiquinol + S-adenosyl-L-homocysteine + H(+)</text>
        <dbReference type="Rhea" id="RHEA:44380"/>
        <dbReference type="Rhea" id="RHEA-COMP:9566"/>
        <dbReference type="Rhea" id="RHEA-COMP:10914"/>
        <dbReference type="ChEBI" id="CHEBI:15378"/>
        <dbReference type="ChEBI" id="CHEBI:17976"/>
        <dbReference type="ChEBI" id="CHEBI:57856"/>
        <dbReference type="ChEBI" id="CHEBI:59789"/>
        <dbReference type="ChEBI" id="CHEBI:84422"/>
        <dbReference type="EC" id="2.1.1.64"/>
    </reaction>
</comment>
<protein>
    <recommendedName>
        <fullName evidence="5">Ubiquinone biosynthesis O-methyltransferase</fullName>
    </recommendedName>
    <alternativeName>
        <fullName evidence="5">2-polyprenyl-6-hydroxyphenol methylase</fullName>
        <ecNumber evidence="5">2.1.1.222</ecNumber>
    </alternativeName>
    <alternativeName>
        <fullName evidence="5">3-demethylubiquinone 3-O-methyltransferase</fullName>
        <ecNumber evidence="5">2.1.1.64</ecNumber>
    </alternativeName>
</protein>
<dbReference type="Proteomes" id="UP000000683">
    <property type="component" value="Chromosome"/>
</dbReference>
<feature type="binding site" evidence="5">
    <location>
        <position position="45"/>
    </location>
    <ligand>
        <name>S-adenosyl-L-methionine</name>
        <dbReference type="ChEBI" id="CHEBI:59789"/>
    </ligand>
</feature>
<dbReference type="OrthoDB" id="9801538at2"/>
<name>F5Z6E0_ALTNA</name>
<dbReference type="HOGENOM" id="CLU_042432_0_0_6"/>
<evidence type="ECO:0000256" key="3">
    <source>
        <dbReference type="ARBA" id="ARBA00022688"/>
    </source>
</evidence>
<dbReference type="HAMAP" id="MF_00472">
    <property type="entry name" value="UbiG"/>
    <property type="match status" value="1"/>
</dbReference>
<evidence type="ECO:0000256" key="4">
    <source>
        <dbReference type="ARBA" id="ARBA00022691"/>
    </source>
</evidence>
<dbReference type="EMBL" id="CP002339">
    <property type="protein sequence ID" value="AEF05453.1"/>
    <property type="molecule type" value="Genomic_DNA"/>
</dbReference>
<evidence type="ECO:0000256" key="2">
    <source>
        <dbReference type="ARBA" id="ARBA00022679"/>
    </source>
</evidence>
<evidence type="ECO:0000259" key="6">
    <source>
        <dbReference type="Pfam" id="PF08241"/>
    </source>
</evidence>
<keyword evidence="2 5" id="KW-0808">Transferase</keyword>
<dbReference type="eggNOG" id="COG2227">
    <property type="taxonomic scope" value="Bacteria"/>
</dbReference>
<dbReference type="KEGG" id="alt:ambt_19810"/>
<dbReference type="AlphaFoldDB" id="F5Z6E0"/>
<evidence type="ECO:0000256" key="5">
    <source>
        <dbReference type="HAMAP-Rule" id="MF_00472"/>
    </source>
</evidence>
<dbReference type="UniPathway" id="UPA00232"/>
<dbReference type="GO" id="GO:0032259">
    <property type="term" value="P:methylation"/>
    <property type="evidence" value="ECO:0007669"/>
    <property type="project" value="UniProtKB-KW"/>
</dbReference>
<feature type="binding site" evidence="5">
    <location>
        <position position="159"/>
    </location>
    <ligand>
        <name>S-adenosyl-L-methionine</name>
        <dbReference type="ChEBI" id="CHEBI:59789"/>
    </ligand>
</feature>
<dbReference type="PANTHER" id="PTHR43464">
    <property type="entry name" value="METHYLTRANSFERASE"/>
    <property type="match status" value="1"/>
</dbReference>
<dbReference type="SUPFAM" id="SSF53335">
    <property type="entry name" value="S-adenosyl-L-methionine-dependent methyltransferases"/>
    <property type="match status" value="1"/>
</dbReference>
<comment type="similarity">
    <text evidence="5">Belongs to the methyltransferase superfamily. UbiG/COQ3 family.</text>
</comment>
<dbReference type="GO" id="GO:0061542">
    <property type="term" value="F:3-demethylubiquinol 3-O-methyltransferase activity"/>
    <property type="evidence" value="ECO:0007669"/>
    <property type="project" value="UniProtKB-UniRule"/>
</dbReference>
<dbReference type="InterPro" id="IPR010233">
    <property type="entry name" value="UbiG_MeTrfase"/>
</dbReference>
<dbReference type="Gene3D" id="3.40.50.150">
    <property type="entry name" value="Vaccinia Virus protein VP39"/>
    <property type="match status" value="1"/>
</dbReference>
<reference evidence="7 8" key="1">
    <citation type="journal article" date="2011" name="J. Bacteriol.">
        <title>Complete genome sequence of the polycyclic aromatic hydrocarbon-degrading bacterium Alteromonas sp. strain SN2.</title>
        <authorList>
            <person name="Jin H.M."/>
            <person name="Jeong H."/>
            <person name="Moon E.J."/>
            <person name="Math R.K."/>
            <person name="Lee K."/>
            <person name="Kim H.J."/>
            <person name="Jeon C.O."/>
            <person name="Oh T.K."/>
            <person name="Kim J.F."/>
        </authorList>
    </citation>
    <scope>NUCLEOTIDE SEQUENCE [LARGE SCALE GENOMIC DNA]</scope>
    <source>
        <strain evidence="8">JCM 17741 / KACC 18427 / KCTC 11700BP / SN2</strain>
    </source>
</reference>
<keyword evidence="4 5" id="KW-0949">S-adenosyl-L-methionine</keyword>
<dbReference type="CDD" id="cd02440">
    <property type="entry name" value="AdoMet_MTases"/>
    <property type="match status" value="1"/>
</dbReference>
<dbReference type="RefSeq" id="WP_013786363.1">
    <property type="nucleotide sequence ID" value="NC_015554.1"/>
</dbReference>
<dbReference type="GO" id="GO:0010420">
    <property type="term" value="F:polyprenyldihydroxybenzoate methyltransferase activity"/>
    <property type="evidence" value="ECO:0007669"/>
    <property type="project" value="InterPro"/>
</dbReference>
<dbReference type="EC" id="2.1.1.64" evidence="5"/>
<dbReference type="InterPro" id="IPR029063">
    <property type="entry name" value="SAM-dependent_MTases_sf"/>
</dbReference>
<keyword evidence="1 5" id="KW-0489">Methyltransferase</keyword>
<evidence type="ECO:0000313" key="7">
    <source>
        <dbReference type="EMBL" id="AEF05453.1"/>
    </source>
</evidence>
<evidence type="ECO:0000313" key="8">
    <source>
        <dbReference type="Proteomes" id="UP000000683"/>
    </source>
</evidence>
<dbReference type="Pfam" id="PF08241">
    <property type="entry name" value="Methyltransf_11"/>
    <property type="match status" value="1"/>
</dbReference>
<dbReference type="EC" id="2.1.1.222" evidence="5"/>
<feature type="binding site" evidence="5">
    <location>
        <position position="95"/>
    </location>
    <ligand>
        <name>S-adenosyl-L-methionine</name>
        <dbReference type="ChEBI" id="CHEBI:59789"/>
    </ligand>
</feature>
<gene>
    <name evidence="5" type="primary">ubiG</name>
    <name evidence="7" type="ordered locus">ambt_19810</name>
</gene>
<feature type="binding site" evidence="5">
    <location>
        <position position="116"/>
    </location>
    <ligand>
        <name>S-adenosyl-L-methionine</name>
        <dbReference type="ChEBI" id="CHEBI:59789"/>
    </ligand>
</feature>
<comment type="catalytic activity">
    <reaction evidence="5">
        <text>a 3-(all-trans-polyprenyl)benzene-1,2-diol + S-adenosyl-L-methionine = a 2-methoxy-6-(all-trans-polyprenyl)phenol + S-adenosyl-L-homocysteine + H(+)</text>
        <dbReference type="Rhea" id="RHEA:31411"/>
        <dbReference type="Rhea" id="RHEA-COMP:9550"/>
        <dbReference type="Rhea" id="RHEA-COMP:9551"/>
        <dbReference type="ChEBI" id="CHEBI:15378"/>
        <dbReference type="ChEBI" id="CHEBI:57856"/>
        <dbReference type="ChEBI" id="CHEBI:59789"/>
        <dbReference type="ChEBI" id="CHEBI:62729"/>
        <dbReference type="ChEBI" id="CHEBI:62731"/>
        <dbReference type="EC" id="2.1.1.222"/>
    </reaction>
</comment>
<keyword evidence="3 5" id="KW-0831">Ubiquinone biosynthesis</keyword>
<dbReference type="GO" id="GO:0102208">
    <property type="term" value="F:2-polyprenyl-6-hydroxyphenol methylase activity"/>
    <property type="evidence" value="ECO:0007669"/>
    <property type="project" value="UniProtKB-EC"/>
</dbReference>